<dbReference type="SUPFAM" id="SSF55785">
    <property type="entry name" value="PYP-like sensor domain (PAS domain)"/>
    <property type="match status" value="1"/>
</dbReference>
<evidence type="ECO:0000313" key="6">
    <source>
        <dbReference type="EMBL" id="EQB40115.1"/>
    </source>
</evidence>
<dbReference type="InterPro" id="IPR000700">
    <property type="entry name" value="PAS-assoc_C"/>
</dbReference>
<evidence type="ECO:0000313" key="7">
    <source>
        <dbReference type="Proteomes" id="UP000015520"/>
    </source>
</evidence>
<feature type="transmembrane region" description="Helical" evidence="1">
    <location>
        <begin position="164"/>
        <end position="187"/>
    </location>
</feature>
<dbReference type="PATRIC" id="fig|1172190.3.peg.695"/>
<evidence type="ECO:0000259" key="3">
    <source>
        <dbReference type="PROSITE" id="PS50113"/>
    </source>
</evidence>
<dbReference type="Gene3D" id="3.30.70.270">
    <property type="match status" value="1"/>
</dbReference>
<dbReference type="InterPro" id="IPR000160">
    <property type="entry name" value="GGDEF_dom"/>
</dbReference>
<feature type="domain" description="EAL" evidence="4">
    <location>
        <begin position="536"/>
        <end position="772"/>
    </location>
</feature>
<dbReference type="SUPFAM" id="SSF55073">
    <property type="entry name" value="Nucleotide cyclase"/>
    <property type="match status" value="1"/>
</dbReference>
<organism evidence="6 7">
    <name type="scientific">Sulfurimonas hongkongensis</name>
    <dbReference type="NCBI Taxonomy" id="1172190"/>
    <lineage>
        <taxon>Bacteria</taxon>
        <taxon>Pseudomonadati</taxon>
        <taxon>Campylobacterota</taxon>
        <taxon>Epsilonproteobacteria</taxon>
        <taxon>Campylobacterales</taxon>
        <taxon>Sulfurimonadaceae</taxon>
        <taxon>Sulfurimonas</taxon>
    </lineage>
</organism>
<proteinExistence type="predicted"/>
<dbReference type="EMBL" id="AUPZ01000004">
    <property type="protein sequence ID" value="EQB40115.1"/>
    <property type="molecule type" value="Genomic_DNA"/>
</dbReference>
<dbReference type="CDD" id="cd01949">
    <property type="entry name" value="GGDEF"/>
    <property type="match status" value="1"/>
</dbReference>
<dbReference type="PROSITE" id="PS50883">
    <property type="entry name" value="EAL"/>
    <property type="match status" value="1"/>
</dbReference>
<dbReference type="STRING" id="1172190.M947_03575"/>
<reference evidence="6 7" key="1">
    <citation type="submission" date="2013-07" db="EMBL/GenBank/DDBJ databases">
        <title>Sulfurimonas hongkongensis AST-10 Genome Sequencing.</title>
        <authorList>
            <person name="Cai L."/>
            <person name="Zhang T."/>
        </authorList>
    </citation>
    <scope>NUCLEOTIDE SEQUENCE [LARGE SCALE GENOMIC DNA]</scope>
    <source>
        <strain evidence="6 7">AST-10</strain>
    </source>
</reference>
<dbReference type="InterPro" id="IPR029787">
    <property type="entry name" value="Nucleotide_cyclase"/>
</dbReference>
<gene>
    <name evidence="6" type="ORF">M947_03575</name>
</gene>
<dbReference type="InterPro" id="IPR000014">
    <property type="entry name" value="PAS"/>
</dbReference>
<dbReference type="AlphaFoldDB" id="T0JG81"/>
<dbReference type="Gene3D" id="3.20.20.450">
    <property type="entry name" value="EAL domain"/>
    <property type="match status" value="1"/>
</dbReference>
<dbReference type="Gene3D" id="3.30.450.20">
    <property type="entry name" value="PAS domain"/>
    <property type="match status" value="1"/>
</dbReference>
<dbReference type="SMART" id="SM00052">
    <property type="entry name" value="EAL"/>
    <property type="match status" value="1"/>
</dbReference>
<dbReference type="GO" id="GO:0071111">
    <property type="term" value="F:cyclic-guanylate-specific phosphodiesterase activity"/>
    <property type="evidence" value="ECO:0007669"/>
    <property type="project" value="InterPro"/>
</dbReference>
<keyword evidence="1" id="KW-0472">Membrane</keyword>
<dbReference type="PROSITE" id="PS50112">
    <property type="entry name" value="PAS"/>
    <property type="match status" value="1"/>
</dbReference>
<dbReference type="Gene3D" id="6.10.340.10">
    <property type="match status" value="1"/>
</dbReference>
<dbReference type="Pfam" id="PF13426">
    <property type="entry name" value="PAS_9"/>
    <property type="match status" value="1"/>
</dbReference>
<feature type="domain" description="GGDEF" evidence="5">
    <location>
        <begin position="397"/>
        <end position="526"/>
    </location>
</feature>
<sequence length="772" mass="89416">MKNRQKSIFYTLFLAITFTIIIAVLIVSKIFYDQTKELIIKDIKSDVKTSLSLLKNSIYPFMDSYSVHEYENLIANELNRKYTLAIVVEDYNMAKILNSKYLVGKINNNQKIEDYDQNNETHQEMINNSYLNIKDDIYNQNGLKLGNIAIYASYDLVEEKLENIITLSIIITLLSTMIVLLVLYFVIHKIVQKPLNSIIKIINNKTADGIPIGKIPSYDSKELAILSSTLNNMISSIKDSRYRLDQNIAFLRSYELALDKSSIVTKSDLNGKIIYANEYFYNISGFKPEEVIGKSHNIVRHKETPKELYIELWKTIGNKKVWKGILKNRGKLSDYWVDSTILPILDENQDIVEFIAVRHDITKMINQQKQLDKIANTDTLTNLGNRYKLIRDISRSSNPALAIINIDNFSELNDFYGYEVGDYIIKQVGQHISGVTRHKNTYTYHIQGDEYVLFNHDIDKDEFEKNIHKLVDIFADISVEVDEEELNFNFTIGVSFESKDKILPSADMALKVAKRNNENIVVFSEAISLNKEYENNIYWTKKIRGAIFEDSFIPVYQPIINNKTNKIEKYESLVRMKDKDRLISPFFFLEISKKTKYYSTITKIMIEKSFERFKDSSIEFSINITIEDILNNEIKEYIYNMLIKYSIASRVVFEIVETESIENFKAVLGFINKIKELGSKIAIDDFGTGYSNFDYLMKLNADYIKIDGSLIKEIDTNKQAQAVVSTIVDFAKRMDIKTIAEFVENKNIQNKVIELGIDYSQGYFFSEPKVDI</sequence>
<dbReference type="OrthoDB" id="9790732at2"/>
<dbReference type="InterPro" id="IPR043128">
    <property type="entry name" value="Rev_trsase/Diguanyl_cyclase"/>
</dbReference>
<dbReference type="RefSeq" id="WP_021286989.1">
    <property type="nucleotide sequence ID" value="NZ_AUPZ01000004.1"/>
</dbReference>
<dbReference type="InterPro" id="IPR050706">
    <property type="entry name" value="Cyclic-di-GMP_PDE-like"/>
</dbReference>
<comment type="caution">
    <text evidence="6">The sequence shown here is derived from an EMBL/GenBank/DDBJ whole genome shotgun (WGS) entry which is preliminary data.</text>
</comment>
<dbReference type="InterPro" id="IPR035919">
    <property type="entry name" value="EAL_sf"/>
</dbReference>
<protein>
    <recommendedName>
        <fullName evidence="8">Diguanylate cyclase</fullName>
    </recommendedName>
</protein>
<evidence type="ECO:0000259" key="4">
    <source>
        <dbReference type="PROSITE" id="PS50883"/>
    </source>
</evidence>
<dbReference type="PROSITE" id="PS50113">
    <property type="entry name" value="PAC"/>
    <property type="match status" value="1"/>
</dbReference>
<keyword evidence="1" id="KW-1133">Transmembrane helix</keyword>
<evidence type="ECO:0000259" key="2">
    <source>
        <dbReference type="PROSITE" id="PS50112"/>
    </source>
</evidence>
<dbReference type="SUPFAM" id="SSF141868">
    <property type="entry name" value="EAL domain-like"/>
    <property type="match status" value="1"/>
</dbReference>
<feature type="domain" description="PAC" evidence="3">
    <location>
        <begin position="320"/>
        <end position="373"/>
    </location>
</feature>
<keyword evidence="1" id="KW-0812">Transmembrane</keyword>
<accession>T0JG81</accession>
<evidence type="ECO:0000256" key="1">
    <source>
        <dbReference type="SAM" id="Phobius"/>
    </source>
</evidence>
<feature type="transmembrane region" description="Helical" evidence="1">
    <location>
        <begin position="7"/>
        <end position="32"/>
    </location>
</feature>
<name>T0JG81_9BACT</name>
<dbReference type="Pfam" id="PF00990">
    <property type="entry name" value="GGDEF"/>
    <property type="match status" value="1"/>
</dbReference>
<evidence type="ECO:0000259" key="5">
    <source>
        <dbReference type="PROSITE" id="PS50887"/>
    </source>
</evidence>
<dbReference type="Pfam" id="PF00563">
    <property type="entry name" value="EAL"/>
    <property type="match status" value="1"/>
</dbReference>
<dbReference type="PROSITE" id="PS50887">
    <property type="entry name" value="GGDEF"/>
    <property type="match status" value="1"/>
</dbReference>
<dbReference type="NCBIfam" id="TIGR00254">
    <property type="entry name" value="GGDEF"/>
    <property type="match status" value="1"/>
</dbReference>
<dbReference type="CDD" id="cd00130">
    <property type="entry name" value="PAS"/>
    <property type="match status" value="1"/>
</dbReference>
<evidence type="ECO:0008006" key="8">
    <source>
        <dbReference type="Google" id="ProtNLM"/>
    </source>
</evidence>
<dbReference type="PANTHER" id="PTHR33121">
    <property type="entry name" value="CYCLIC DI-GMP PHOSPHODIESTERASE PDEF"/>
    <property type="match status" value="1"/>
</dbReference>
<dbReference type="InterPro" id="IPR035965">
    <property type="entry name" value="PAS-like_dom_sf"/>
</dbReference>
<feature type="domain" description="PAS" evidence="2">
    <location>
        <begin position="268"/>
        <end position="295"/>
    </location>
</feature>
<dbReference type="Proteomes" id="UP000015520">
    <property type="component" value="Unassembled WGS sequence"/>
</dbReference>
<dbReference type="SMART" id="SM00267">
    <property type="entry name" value="GGDEF"/>
    <property type="match status" value="1"/>
</dbReference>
<dbReference type="eggNOG" id="COG5001">
    <property type="taxonomic scope" value="Bacteria"/>
</dbReference>
<dbReference type="NCBIfam" id="TIGR00229">
    <property type="entry name" value="sensory_box"/>
    <property type="match status" value="1"/>
</dbReference>
<dbReference type="InterPro" id="IPR001633">
    <property type="entry name" value="EAL_dom"/>
</dbReference>
<dbReference type="CDD" id="cd01948">
    <property type="entry name" value="EAL"/>
    <property type="match status" value="1"/>
</dbReference>
<dbReference type="PANTHER" id="PTHR33121:SF71">
    <property type="entry name" value="OXYGEN SENSOR PROTEIN DOSP"/>
    <property type="match status" value="1"/>
</dbReference>
<keyword evidence="7" id="KW-1185">Reference proteome</keyword>